<dbReference type="GO" id="GO:0006556">
    <property type="term" value="P:S-adenosylmethionine biosynthetic process"/>
    <property type="evidence" value="ECO:0007669"/>
    <property type="project" value="TreeGrafter"/>
</dbReference>
<dbReference type="InterPro" id="IPR036291">
    <property type="entry name" value="NAD(P)-bd_dom_sf"/>
</dbReference>
<evidence type="ECO:0008006" key="4">
    <source>
        <dbReference type="Google" id="ProtNLM"/>
    </source>
</evidence>
<dbReference type="AlphaFoldDB" id="A0AAV8R6L2"/>
<evidence type="ECO:0000256" key="1">
    <source>
        <dbReference type="SAM" id="MobiDB-lite"/>
    </source>
</evidence>
<dbReference type="GO" id="GO:0048270">
    <property type="term" value="F:methionine adenosyltransferase regulator activity"/>
    <property type="evidence" value="ECO:0007669"/>
    <property type="project" value="TreeGrafter"/>
</dbReference>
<sequence>MASQSMTSNSQNGMVLPAPKSSVMPPKKPYLKFLIYGKTGWIGCLLGKICEKQGIPYEYGRGSLEEYSHIILDIQNMKPTHVFNAAGMAGRPNIDWCESRKQETIRTDVVGTLTLADPEGSGTGFTEENKPNFIGSFYSKSKAMVEELLREYDNVCTLRVPVPLSSDLSNPSPQSNNEMDTTKLKSEFLCHVQPLAAKTQQLLRHGQTWLSSCLGG</sequence>
<dbReference type="SUPFAM" id="SSF51735">
    <property type="entry name" value="NAD(P)-binding Rossmann-fold domains"/>
    <property type="match status" value="1"/>
</dbReference>
<keyword evidence="3" id="KW-1185">Reference proteome</keyword>
<feature type="region of interest" description="Disordered" evidence="1">
    <location>
        <begin position="1"/>
        <end position="22"/>
    </location>
</feature>
<evidence type="ECO:0000313" key="2">
    <source>
        <dbReference type="EMBL" id="KAJ8492476.1"/>
    </source>
</evidence>
<dbReference type="EMBL" id="JAQQAF010000004">
    <property type="protein sequence ID" value="KAJ8492476.1"/>
    <property type="molecule type" value="Genomic_DNA"/>
</dbReference>
<evidence type="ECO:0000313" key="3">
    <source>
        <dbReference type="Proteomes" id="UP001222027"/>
    </source>
</evidence>
<accession>A0AAV8R6L2</accession>
<name>A0AAV8R6L2_ENSVE</name>
<dbReference type="InterPro" id="IPR005913">
    <property type="entry name" value="dTDP_dehydrorham_reduct"/>
</dbReference>
<dbReference type="Proteomes" id="UP001222027">
    <property type="component" value="Unassembled WGS sequence"/>
</dbReference>
<reference evidence="2 3" key="1">
    <citation type="submission" date="2022-12" db="EMBL/GenBank/DDBJ databases">
        <title>Chromosome-scale assembly of the Ensete ventricosum genome.</title>
        <authorList>
            <person name="Dussert Y."/>
            <person name="Stocks J."/>
            <person name="Wendawek A."/>
            <person name="Woldeyes F."/>
            <person name="Nichols R.A."/>
            <person name="Borrell J.S."/>
        </authorList>
    </citation>
    <scope>NUCLEOTIDE SEQUENCE [LARGE SCALE GENOMIC DNA]</scope>
    <source>
        <strain evidence="3">cv. Maze</strain>
        <tissue evidence="2">Seeds</tissue>
    </source>
</reference>
<dbReference type="PANTHER" id="PTHR10491">
    <property type="entry name" value="DTDP-4-DEHYDRORHAMNOSE REDUCTASE"/>
    <property type="match status" value="1"/>
</dbReference>
<dbReference type="PANTHER" id="PTHR10491:SF4">
    <property type="entry name" value="METHIONINE ADENOSYLTRANSFERASE 2 SUBUNIT BETA"/>
    <property type="match status" value="1"/>
</dbReference>
<organism evidence="2 3">
    <name type="scientific">Ensete ventricosum</name>
    <name type="common">Abyssinian banana</name>
    <name type="synonym">Musa ensete</name>
    <dbReference type="NCBI Taxonomy" id="4639"/>
    <lineage>
        <taxon>Eukaryota</taxon>
        <taxon>Viridiplantae</taxon>
        <taxon>Streptophyta</taxon>
        <taxon>Embryophyta</taxon>
        <taxon>Tracheophyta</taxon>
        <taxon>Spermatophyta</taxon>
        <taxon>Magnoliopsida</taxon>
        <taxon>Liliopsida</taxon>
        <taxon>Zingiberales</taxon>
        <taxon>Musaceae</taxon>
        <taxon>Ensete</taxon>
    </lineage>
</organism>
<dbReference type="GO" id="GO:0048269">
    <property type="term" value="C:methionine adenosyltransferase complex"/>
    <property type="evidence" value="ECO:0007669"/>
    <property type="project" value="TreeGrafter"/>
</dbReference>
<comment type="caution">
    <text evidence="2">The sequence shown here is derived from an EMBL/GenBank/DDBJ whole genome shotgun (WGS) entry which is preliminary data.</text>
</comment>
<proteinExistence type="predicted"/>
<protein>
    <recommendedName>
        <fullName evidence="4">RmlD-like substrate binding domain-containing protein</fullName>
    </recommendedName>
</protein>
<gene>
    <name evidence="2" type="ORF">OPV22_014197</name>
</gene>
<feature type="compositionally biased region" description="Polar residues" evidence="1">
    <location>
        <begin position="1"/>
        <end position="13"/>
    </location>
</feature>
<dbReference type="Gene3D" id="3.40.50.720">
    <property type="entry name" value="NAD(P)-binding Rossmann-like Domain"/>
    <property type="match status" value="1"/>
</dbReference>